<gene>
    <name evidence="1" type="ORF">H9830_11495</name>
</gene>
<organism evidence="1 2">
    <name type="scientific">Candidatus Agrococcus pullicola</name>
    <dbReference type="NCBI Taxonomy" id="2838429"/>
    <lineage>
        <taxon>Bacteria</taxon>
        <taxon>Bacillati</taxon>
        <taxon>Actinomycetota</taxon>
        <taxon>Actinomycetes</taxon>
        <taxon>Micrococcales</taxon>
        <taxon>Microbacteriaceae</taxon>
        <taxon>Agrococcus</taxon>
    </lineage>
</organism>
<reference evidence="1" key="2">
    <citation type="submission" date="2021-04" db="EMBL/GenBank/DDBJ databases">
        <authorList>
            <person name="Gilroy R."/>
        </authorList>
    </citation>
    <scope>NUCLEOTIDE SEQUENCE</scope>
    <source>
        <strain evidence="1">ChiGjej1B1-98</strain>
    </source>
</reference>
<sequence length="48" mass="5440">MAQRSSCLPWNNVVERCFNFVKQWRGLASRYDKTARSYAAGLCLSAAL</sequence>
<dbReference type="Proteomes" id="UP000824005">
    <property type="component" value="Unassembled WGS sequence"/>
</dbReference>
<proteinExistence type="predicted"/>
<dbReference type="EMBL" id="DXDC01000348">
    <property type="protein sequence ID" value="HIY66889.1"/>
    <property type="molecule type" value="Genomic_DNA"/>
</dbReference>
<reference evidence="1" key="1">
    <citation type="journal article" date="2021" name="PeerJ">
        <title>Extensive microbial diversity within the chicken gut microbiome revealed by metagenomics and culture.</title>
        <authorList>
            <person name="Gilroy R."/>
            <person name="Ravi A."/>
            <person name="Getino M."/>
            <person name="Pursley I."/>
            <person name="Horton D.L."/>
            <person name="Alikhan N.F."/>
            <person name="Baker D."/>
            <person name="Gharbi K."/>
            <person name="Hall N."/>
            <person name="Watson M."/>
            <person name="Adriaenssens E.M."/>
            <person name="Foster-Nyarko E."/>
            <person name="Jarju S."/>
            <person name="Secka A."/>
            <person name="Antonio M."/>
            <person name="Oren A."/>
            <person name="Chaudhuri R.R."/>
            <person name="La Ragione R."/>
            <person name="Hildebrand F."/>
            <person name="Pallen M.J."/>
        </authorList>
    </citation>
    <scope>NUCLEOTIDE SEQUENCE</scope>
    <source>
        <strain evidence="1">ChiGjej1B1-98</strain>
    </source>
</reference>
<name>A0A9D2CAH4_9MICO</name>
<evidence type="ECO:0000313" key="2">
    <source>
        <dbReference type="Proteomes" id="UP000824005"/>
    </source>
</evidence>
<evidence type="ECO:0000313" key="1">
    <source>
        <dbReference type="EMBL" id="HIY66889.1"/>
    </source>
</evidence>
<dbReference type="AlphaFoldDB" id="A0A9D2CAH4"/>
<accession>A0A9D2CAH4</accession>
<comment type="caution">
    <text evidence="1">The sequence shown here is derived from an EMBL/GenBank/DDBJ whole genome shotgun (WGS) entry which is preliminary data.</text>
</comment>
<protein>
    <submittedName>
        <fullName evidence="1">Transposase</fullName>
    </submittedName>
</protein>
<feature type="non-terminal residue" evidence="1">
    <location>
        <position position="48"/>
    </location>
</feature>